<keyword evidence="3 8" id="KW-0732">Signal</keyword>
<dbReference type="InterPro" id="IPR030873">
    <property type="entry name" value="Protease_BepA"/>
</dbReference>
<keyword evidence="11" id="KW-1185">Reference proteome</keyword>
<dbReference type="EMBL" id="JACVEW010000041">
    <property type="protein sequence ID" value="MBP0050192.1"/>
    <property type="molecule type" value="Genomic_DNA"/>
</dbReference>
<feature type="signal peptide" evidence="8">
    <location>
        <begin position="1"/>
        <end position="22"/>
    </location>
</feature>
<dbReference type="Gene3D" id="3.30.2010.10">
    <property type="entry name" value="Metalloproteases ('zincins'), catalytic domain"/>
    <property type="match status" value="1"/>
</dbReference>
<dbReference type="InterPro" id="IPR001915">
    <property type="entry name" value="Peptidase_M48"/>
</dbReference>
<keyword evidence="2 8" id="KW-0479">Metal-binding</keyword>
<dbReference type="Proteomes" id="UP000810171">
    <property type="component" value="Unassembled WGS sequence"/>
</dbReference>
<feature type="binding site" evidence="8">
    <location>
        <position position="134"/>
    </location>
    <ligand>
        <name>Zn(2+)</name>
        <dbReference type="ChEBI" id="CHEBI:29105"/>
        <note>catalytic</note>
    </ligand>
</feature>
<feature type="binding site" evidence="8">
    <location>
        <position position="195"/>
    </location>
    <ligand>
        <name>Zn(2+)</name>
        <dbReference type="ChEBI" id="CHEBI:29105"/>
        <note>catalytic</note>
    </ligand>
</feature>
<evidence type="ECO:0000256" key="8">
    <source>
        <dbReference type="HAMAP-Rule" id="MF_00997"/>
    </source>
</evidence>
<evidence type="ECO:0000256" key="2">
    <source>
        <dbReference type="ARBA" id="ARBA00022723"/>
    </source>
</evidence>
<evidence type="ECO:0000256" key="5">
    <source>
        <dbReference type="ARBA" id="ARBA00022801"/>
    </source>
</evidence>
<keyword evidence="7 8" id="KW-0482">Metalloprotease</keyword>
<proteinExistence type="inferred from homology"/>
<comment type="function">
    <text evidence="8">Functions as both a chaperone and a metalloprotease. Maintains the integrity of the outer membrane by promoting either the assembly or the elimination of outer membrane proteins, depending on their folding state.</text>
</comment>
<evidence type="ECO:0000256" key="6">
    <source>
        <dbReference type="ARBA" id="ARBA00022833"/>
    </source>
</evidence>
<dbReference type="SUPFAM" id="SSF48452">
    <property type="entry name" value="TPR-like"/>
    <property type="match status" value="1"/>
</dbReference>
<evidence type="ECO:0000313" key="10">
    <source>
        <dbReference type="EMBL" id="MBP0050192.1"/>
    </source>
</evidence>
<dbReference type="PANTHER" id="PTHR22726">
    <property type="entry name" value="METALLOENDOPEPTIDASE OMA1"/>
    <property type="match status" value="1"/>
</dbReference>
<accession>A0ABS3ZER9</accession>
<evidence type="ECO:0000256" key="7">
    <source>
        <dbReference type="ARBA" id="ARBA00023049"/>
    </source>
</evidence>
<name>A0ABS3ZER9_9GAMM</name>
<dbReference type="EC" id="3.4.-.-" evidence="8"/>
<evidence type="ECO:0000256" key="3">
    <source>
        <dbReference type="ARBA" id="ARBA00022729"/>
    </source>
</evidence>
<dbReference type="RefSeq" id="WP_209288873.1">
    <property type="nucleotide sequence ID" value="NZ_JACVEW010000041.1"/>
</dbReference>
<keyword evidence="6 8" id="KW-0862">Zinc</keyword>
<evidence type="ECO:0000259" key="9">
    <source>
        <dbReference type="Pfam" id="PF01435"/>
    </source>
</evidence>
<dbReference type="CDD" id="cd07324">
    <property type="entry name" value="M48C_Oma1-like"/>
    <property type="match status" value="1"/>
</dbReference>
<comment type="caution">
    <text evidence="10">The sequence shown here is derived from an EMBL/GenBank/DDBJ whole genome shotgun (WGS) entry which is preliminary data.</text>
</comment>
<feature type="binding site" evidence="8">
    <location>
        <position position="130"/>
    </location>
    <ligand>
        <name>Zn(2+)</name>
        <dbReference type="ChEBI" id="CHEBI:29105"/>
        <note>catalytic</note>
    </ligand>
</feature>
<dbReference type="Pfam" id="PF13428">
    <property type="entry name" value="TPR_14"/>
    <property type="match status" value="1"/>
</dbReference>
<organism evidence="10 11">
    <name type="scientific">Marinobacterium alkalitolerans</name>
    <dbReference type="NCBI Taxonomy" id="1542925"/>
    <lineage>
        <taxon>Bacteria</taxon>
        <taxon>Pseudomonadati</taxon>
        <taxon>Pseudomonadota</taxon>
        <taxon>Gammaproteobacteria</taxon>
        <taxon>Oceanospirillales</taxon>
        <taxon>Oceanospirillaceae</taxon>
        <taxon>Marinobacterium</taxon>
    </lineage>
</organism>
<dbReference type="InterPro" id="IPR011990">
    <property type="entry name" value="TPR-like_helical_dom_sf"/>
</dbReference>
<feature type="active site" description="Proton donor" evidence="8">
    <location>
        <position position="199"/>
    </location>
</feature>
<protein>
    <recommendedName>
        <fullName evidence="8">Putative beta-barrel assembly-enhancing protease</fullName>
        <ecNumber evidence="8">3.4.-.-</ecNumber>
    </recommendedName>
</protein>
<dbReference type="Pfam" id="PF01435">
    <property type="entry name" value="Peptidase_M48"/>
    <property type="match status" value="1"/>
</dbReference>
<comment type="similarity">
    <text evidence="8">Belongs to the peptidase M48 family. BepA subfamily.</text>
</comment>
<keyword evidence="1 8" id="KW-0645">Protease</keyword>
<keyword evidence="5 8" id="KW-0378">Hydrolase</keyword>
<comment type="subcellular location">
    <subcellularLocation>
        <location evidence="8">Periplasm</location>
    </subcellularLocation>
</comment>
<feature type="chain" id="PRO_5044910610" description="Putative beta-barrel assembly-enhancing protease" evidence="8">
    <location>
        <begin position="23"/>
        <end position="479"/>
    </location>
</feature>
<evidence type="ECO:0000256" key="4">
    <source>
        <dbReference type="ARBA" id="ARBA00022764"/>
    </source>
</evidence>
<dbReference type="HAMAP" id="MF_00997">
    <property type="entry name" value="Protease_BepA"/>
    <property type="match status" value="1"/>
</dbReference>
<feature type="active site" evidence="8">
    <location>
        <position position="131"/>
    </location>
</feature>
<comment type="cofactor">
    <cofactor evidence="8">
        <name>Zn(2+)</name>
        <dbReference type="ChEBI" id="CHEBI:29105"/>
    </cofactor>
    <text evidence="8">Binds 1 zinc ion per subunit.</text>
</comment>
<feature type="domain" description="Peptidase M48" evidence="9">
    <location>
        <begin position="68"/>
        <end position="250"/>
    </location>
</feature>
<dbReference type="InterPro" id="IPR051156">
    <property type="entry name" value="Mito/Outer_Membr_Metalloprot"/>
</dbReference>
<keyword evidence="4 8" id="KW-0574">Periplasm</keyword>
<dbReference type="PANTHER" id="PTHR22726:SF1">
    <property type="entry name" value="METALLOENDOPEPTIDASE OMA1, MITOCHONDRIAL"/>
    <property type="match status" value="1"/>
</dbReference>
<evidence type="ECO:0000256" key="1">
    <source>
        <dbReference type="ARBA" id="ARBA00022670"/>
    </source>
</evidence>
<evidence type="ECO:0000313" key="11">
    <source>
        <dbReference type="Proteomes" id="UP000810171"/>
    </source>
</evidence>
<sequence precursor="true">MRQLRHLLTCILLWSCASQVQADEFNLPRLGDSTSATISLQEEYRLGRNWSRILRSQAPMLQDPISYQYLEDLVWHLLPQSQVQDRRISVFLLDNPTLNAFAVPGGIIGVHGGLILATETEGELASVLAHELAHLSQRHYAQRLEEERKNRPLMLAGMLAGILVAAADTDGGMAVMSSTMGASMSQQLAFSRRNEQEADRAGMQTLAAAGFDPEAMPNMFGRLQRNYRFFGQKPPEFLLTHPVTESRIADSLNRAQQLPKPRNRRSALEFELIKSRLQVHFSETSQAAVERFEAAHKQAATAANTYGLLLAYVANGQHAQAETVWQALPSSLTSQPIVQMTRIEQLIEARKPEAATQQACELLALYPGSRPLKALQAHAAQAAGHYQEAKRIYEELARDYPSDAQYWFQLAEVRGLLQDRIGVHEARIEYFLLTAQFDLALRQVEFAYREKGLTDAEKARLAQQEREAKAIRQEMKEQF</sequence>
<gene>
    <name evidence="10" type="ORF">H9C73_15820</name>
</gene>
<reference evidence="10 11" key="1">
    <citation type="submission" date="2020-09" db="EMBL/GenBank/DDBJ databases">
        <authorList>
            <person name="Tanuku N.R.S."/>
        </authorList>
    </citation>
    <scope>NUCLEOTIDE SEQUENCE [LARGE SCALE GENOMIC DNA]</scope>
    <source>
        <strain evidence="10 11">AK62</strain>
    </source>
</reference>
<dbReference type="Gene3D" id="1.25.40.10">
    <property type="entry name" value="Tetratricopeptide repeat domain"/>
    <property type="match status" value="1"/>
</dbReference>